<evidence type="ECO:0000313" key="1">
    <source>
        <dbReference type="EMBL" id="MCM4084060.1"/>
    </source>
</evidence>
<sequence length="81" mass="8878">MSIESLVLDSQGPSSWIDRDRKVMRLLEQPERDTADLAISAVATRLLASASITSRLDQPREPEILRDSDVLQSSLVADGQG</sequence>
<gene>
    <name evidence="1" type="ORF">LXN57_41610</name>
</gene>
<dbReference type="Proteomes" id="UP001523216">
    <property type="component" value="Unassembled WGS sequence"/>
</dbReference>
<protein>
    <submittedName>
        <fullName evidence="1">Uncharacterized protein</fullName>
    </submittedName>
</protein>
<keyword evidence="2" id="KW-1185">Reference proteome</keyword>
<dbReference type="RefSeq" id="WP_251803817.1">
    <property type="nucleotide sequence ID" value="NZ_JAMQOL010000069.1"/>
</dbReference>
<organism evidence="1 2">
    <name type="scientific">Paractinoplanes hotanensis</name>
    <dbReference type="NCBI Taxonomy" id="2906497"/>
    <lineage>
        <taxon>Bacteria</taxon>
        <taxon>Bacillati</taxon>
        <taxon>Actinomycetota</taxon>
        <taxon>Actinomycetes</taxon>
        <taxon>Micromonosporales</taxon>
        <taxon>Micromonosporaceae</taxon>
        <taxon>Paractinoplanes</taxon>
    </lineage>
</organism>
<evidence type="ECO:0000313" key="2">
    <source>
        <dbReference type="Proteomes" id="UP001523216"/>
    </source>
</evidence>
<dbReference type="EMBL" id="JAMQOL010000069">
    <property type="protein sequence ID" value="MCM4084060.1"/>
    <property type="molecule type" value="Genomic_DNA"/>
</dbReference>
<proteinExistence type="predicted"/>
<reference evidence="1 2" key="1">
    <citation type="submission" date="2022-06" db="EMBL/GenBank/DDBJ databases">
        <title>Actinoplanes abujensis sp. nov., isolated from Nigerian arid soil.</title>
        <authorList>
            <person name="Ding P."/>
        </authorList>
    </citation>
    <scope>NUCLEOTIDE SEQUENCE [LARGE SCALE GENOMIC DNA]</scope>
    <source>
        <strain evidence="2">TRM88002</strain>
    </source>
</reference>
<accession>A0ABT0YE30</accession>
<name>A0ABT0YE30_9ACTN</name>
<comment type="caution">
    <text evidence="1">The sequence shown here is derived from an EMBL/GenBank/DDBJ whole genome shotgun (WGS) entry which is preliminary data.</text>
</comment>